<evidence type="ECO:0000259" key="9">
    <source>
        <dbReference type="Pfam" id="PF17917"/>
    </source>
</evidence>
<dbReference type="FunFam" id="1.10.340.70:FF:000001">
    <property type="entry name" value="Retrovirus-related Pol polyprotein from transposon gypsy-like Protein"/>
    <property type="match status" value="1"/>
</dbReference>
<dbReference type="EMBL" id="BMAU01021284">
    <property type="protein sequence ID" value="GFY08790.1"/>
    <property type="molecule type" value="Genomic_DNA"/>
</dbReference>
<comment type="caution">
    <text evidence="12">The sequence shown here is derived from an EMBL/GenBank/DDBJ whole genome shotgun (WGS) entry which is preliminary data.</text>
</comment>
<evidence type="ECO:0000259" key="8">
    <source>
        <dbReference type="Pfam" id="PF00078"/>
    </source>
</evidence>
<dbReference type="Gene3D" id="3.30.70.270">
    <property type="match status" value="2"/>
</dbReference>
<dbReference type="Gene3D" id="1.10.340.70">
    <property type="match status" value="1"/>
</dbReference>
<keyword evidence="2" id="KW-0808">Transferase</keyword>
<keyword evidence="5" id="KW-0255">Endonuclease</keyword>
<dbReference type="Gene3D" id="3.10.10.10">
    <property type="entry name" value="HIV Type 1 Reverse Transcriptase, subunit A, domain 1"/>
    <property type="match status" value="1"/>
</dbReference>
<evidence type="ECO:0000256" key="2">
    <source>
        <dbReference type="ARBA" id="ARBA00022679"/>
    </source>
</evidence>
<dbReference type="CDD" id="cd01647">
    <property type="entry name" value="RT_LTR"/>
    <property type="match status" value="1"/>
</dbReference>
<dbReference type="Gene3D" id="3.30.420.10">
    <property type="entry name" value="Ribonuclease H-like superfamily/Ribonuclease H"/>
    <property type="match status" value="2"/>
</dbReference>
<dbReference type="InterPro" id="IPR036397">
    <property type="entry name" value="RNaseH_sf"/>
</dbReference>
<dbReference type="InterPro" id="IPR043128">
    <property type="entry name" value="Rev_trsase/Diguanyl_cyclase"/>
</dbReference>
<evidence type="ECO:0000259" key="10">
    <source>
        <dbReference type="Pfam" id="PF17921"/>
    </source>
</evidence>
<dbReference type="CDD" id="cd09274">
    <property type="entry name" value="RNase_HI_RT_Ty3"/>
    <property type="match status" value="1"/>
</dbReference>
<evidence type="ECO:0000256" key="4">
    <source>
        <dbReference type="ARBA" id="ARBA00022722"/>
    </source>
</evidence>
<evidence type="ECO:0000256" key="5">
    <source>
        <dbReference type="ARBA" id="ARBA00022759"/>
    </source>
</evidence>
<evidence type="ECO:0000259" key="11">
    <source>
        <dbReference type="Pfam" id="PF22938"/>
    </source>
</evidence>
<dbReference type="InterPro" id="IPR000477">
    <property type="entry name" value="RT_dom"/>
</dbReference>
<dbReference type="Pfam" id="PF17917">
    <property type="entry name" value="RT_RNaseH"/>
    <property type="match status" value="1"/>
</dbReference>
<gene>
    <name evidence="12" type="primary">pol</name>
    <name evidence="12" type="ORF">TNCV_4659831</name>
</gene>
<dbReference type="Pfam" id="PF00078">
    <property type="entry name" value="RVT_1"/>
    <property type="match status" value="1"/>
</dbReference>
<proteinExistence type="predicted"/>
<feature type="domain" description="Reverse transcriptase" evidence="8">
    <location>
        <begin position="718"/>
        <end position="870"/>
    </location>
</feature>
<dbReference type="GO" id="GO:0016787">
    <property type="term" value="F:hydrolase activity"/>
    <property type="evidence" value="ECO:0007669"/>
    <property type="project" value="UniProtKB-KW"/>
</dbReference>
<keyword evidence="7" id="KW-0695">RNA-directed DNA polymerase</keyword>
<dbReference type="Proteomes" id="UP000887159">
    <property type="component" value="Unassembled WGS sequence"/>
</dbReference>
<evidence type="ECO:0000313" key="13">
    <source>
        <dbReference type="Proteomes" id="UP000887159"/>
    </source>
</evidence>
<dbReference type="InterPro" id="IPR041373">
    <property type="entry name" value="RT_RNaseH"/>
</dbReference>
<dbReference type="PANTHER" id="PTHR37984:SF5">
    <property type="entry name" value="PROTEIN NYNRIN-LIKE"/>
    <property type="match status" value="1"/>
</dbReference>
<dbReference type="InterPro" id="IPR012337">
    <property type="entry name" value="RNaseH-like_sf"/>
</dbReference>
<dbReference type="EC" id="2.7.7.49" evidence="1"/>
<dbReference type="InterPro" id="IPR041588">
    <property type="entry name" value="Integrase_H2C2"/>
</dbReference>
<keyword evidence="6" id="KW-0378">Hydrolase</keyword>
<dbReference type="Pfam" id="PF22938">
    <property type="entry name" value="Integrase_p58_C"/>
    <property type="match status" value="1"/>
</dbReference>
<dbReference type="InterPro" id="IPR054465">
    <property type="entry name" value="Integrase_p58-like_C"/>
</dbReference>
<evidence type="ECO:0000256" key="6">
    <source>
        <dbReference type="ARBA" id="ARBA00022801"/>
    </source>
</evidence>
<dbReference type="PANTHER" id="PTHR37984">
    <property type="entry name" value="PROTEIN CBG26694"/>
    <property type="match status" value="1"/>
</dbReference>
<dbReference type="SUPFAM" id="SSF56672">
    <property type="entry name" value="DNA/RNA polymerases"/>
    <property type="match status" value="1"/>
</dbReference>
<keyword evidence="3" id="KW-0548">Nucleotidyltransferase</keyword>
<reference evidence="12" key="1">
    <citation type="submission" date="2020-08" db="EMBL/GenBank/DDBJ databases">
        <title>Multicomponent nature underlies the extraordinary mechanical properties of spider dragline silk.</title>
        <authorList>
            <person name="Kono N."/>
            <person name="Nakamura H."/>
            <person name="Mori M."/>
            <person name="Yoshida Y."/>
            <person name="Ohtoshi R."/>
            <person name="Malay A.D."/>
            <person name="Moran D.A.P."/>
            <person name="Tomita M."/>
            <person name="Numata K."/>
            <person name="Arakawa K."/>
        </authorList>
    </citation>
    <scope>NUCLEOTIDE SEQUENCE</scope>
</reference>
<dbReference type="AlphaFoldDB" id="A0A8X6SCK4"/>
<organism evidence="12 13">
    <name type="scientific">Trichonephila clavipes</name>
    <name type="common">Golden silk orbweaver</name>
    <name type="synonym">Nephila clavipes</name>
    <dbReference type="NCBI Taxonomy" id="2585209"/>
    <lineage>
        <taxon>Eukaryota</taxon>
        <taxon>Metazoa</taxon>
        <taxon>Ecdysozoa</taxon>
        <taxon>Arthropoda</taxon>
        <taxon>Chelicerata</taxon>
        <taxon>Arachnida</taxon>
        <taxon>Araneae</taxon>
        <taxon>Araneomorphae</taxon>
        <taxon>Entelegynae</taxon>
        <taxon>Araneoidea</taxon>
        <taxon>Nephilidae</taxon>
        <taxon>Trichonephila</taxon>
    </lineage>
</organism>
<sequence>MPGHIKAGCPKLIKNKTTETLNNIEGNENPDFLNSYTTKGSVNGHEIDILRDTGATIDLVCAKYINPSSFSGENVWVKQPLSPELVCLPLAVVEISGNFGTVQTKAAVCGNHLNQHGRYLLGNKTAELIKGNLGYNFLPVEILNAVQTRSQVKAAREERGIDSGDAKKGEDEVIIVSSDAEDEILIPALQEYVPELALLRVTRENLIDAQKNSEEIKPLYEQAASQVQVTNQVYSLEKELLVKNREDKLGNVVKLIVVPEGLRDPIKSLCHEGTSAHLGITKSKDKLNRYFYWPNCYRDMEQFVKTCDQCQRAGKPNDKKKAPLKLVPVIQEVFTKLNIDACGPLPITSKGNRYLITAICMSSKFPEAIPVSDISSCSDYRVFERFGILVRHSSVYHPQSNPVERFHRTLKRLLRVLCLDAGSEWDKHLPSILLALRTVSHESTGYTPSELVYGKNLRTPGTLVMEHWMEPEEEGDLVTEYMFKLINRLKRCQEVAINKMEEMQVKRKTWYNKNAVKREFKDGDLVLVLATSRANKLAVQWIGPGTILNKISETNYLVEIPGRRETSQIYHINMLKPYYKRPEHVNVIINDETKNSLADQELEIPYLENNSLNYDFEDVIQASELNKHLHDKQMDRLRELLNKYSKCFSNNPGLTNLVEHEIQLVSDQPVRTKPYRMSHRQNEILKNEINRMLKLGIIEVGESDYMSPMILVEIAGKEPRPCIDYRKLNGIIRTEYFPLPNIEERVEKVSAAKFITVFDLSKGYWQIPLSKTAQRYAAFCTSFGTYRPLRMSFGLKNAPYFFSKLMAELLNGLEDFVVPYLDDIAIFSDTWESHIKHMETVLQRIKRAKLTIKPSKCKFAQQNVKFLGHIVGQGFRTPSEIKVQAVLEFPTPRTKTQIRAFLGIAGYYQKYINLFSVIAAPLTDALKGRAKKGEIKWTTECENAFRELKGKLIDKPVLYAPNFEREFIVQTDASNTGMGAVLTQLTEQGEEHPILYLSKKFSEVEKRYCTTEKECASIVFAIKRLHYYLDGNSFLVMTDHNPLVWLNRNVSSNPRLMRWALALQPYNFRIVHRSGKSHKNADSLSRSVIDN</sequence>
<dbReference type="GO" id="GO:0003964">
    <property type="term" value="F:RNA-directed DNA polymerase activity"/>
    <property type="evidence" value="ECO:0007669"/>
    <property type="project" value="UniProtKB-KW"/>
</dbReference>
<evidence type="ECO:0000256" key="1">
    <source>
        <dbReference type="ARBA" id="ARBA00012493"/>
    </source>
</evidence>
<dbReference type="InterPro" id="IPR050951">
    <property type="entry name" value="Retrovirus_Pol_polyprotein"/>
</dbReference>
<dbReference type="SUPFAM" id="SSF53098">
    <property type="entry name" value="Ribonuclease H-like"/>
    <property type="match status" value="1"/>
</dbReference>
<name>A0A8X6SCK4_TRICX</name>
<keyword evidence="13" id="KW-1185">Reference proteome</keyword>
<dbReference type="Pfam" id="PF17921">
    <property type="entry name" value="Integrase_H2C2"/>
    <property type="match status" value="1"/>
</dbReference>
<feature type="domain" description="Integrase zinc-binding" evidence="10">
    <location>
        <begin position="258"/>
        <end position="314"/>
    </location>
</feature>
<evidence type="ECO:0000313" key="12">
    <source>
        <dbReference type="EMBL" id="GFY08790.1"/>
    </source>
</evidence>
<dbReference type="InterPro" id="IPR043502">
    <property type="entry name" value="DNA/RNA_pol_sf"/>
</dbReference>
<keyword evidence="4" id="KW-0540">Nuclease</keyword>
<accession>A0A8X6SCK4</accession>
<feature type="domain" description="Reverse transcriptase RNase H-like" evidence="9">
    <location>
        <begin position="962"/>
        <end position="1066"/>
    </location>
</feature>
<evidence type="ECO:0000256" key="3">
    <source>
        <dbReference type="ARBA" id="ARBA00022695"/>
    </source>
</evidence>
<evidence type="ECO:0000256" key="7">
    <source>
        <dbReference type="ARBA" id="ARBA00022918"/>
    </source>
</evidence>
<feature type="domain" description="Integrase p58-like C-terminal" evidence="11">
    <location>
        <begin position="543"/>
        <end position="577"/>
    </location>
</feature>
<dbReference type="FunFam" id="3.30.70.270:FF:000020">
    <property type="entry name" value="Transposon Tf2-6 polyprotein-like Protein"/>
    <property type="match status" value="1"/>
</dbReference>
<dbReference type="GO" id="GO:0003676">
    <property type="term" value="F:nucleic acid binding"/>
    <property type="evidence" value="ECO:0007669"/>
    <property type="project" value="InterPro"/>
</dbReference>
<dbReference type="GO" id="GO:0042575">
    <property type="term" value="C:DNA polymerase complex"/>
    <property type="evidence" value="ECO:0007669"/>
    <property type="project" value="UniProtKB-ARBA"/>
</dbReference>
<protein>
    <recommendedName>
        <fullName evidence="1">RNA-directed DNA polymerase</fullName>
        <ecNumber evidence="1">2.7.7.49</ecNumber>
    </recommendedName>
</protein>
<dbReference type="FunFam" id="3.10.20.370:FF:000001">
    <property type="entry name" value="Retrovirus-related Pol polyprotein from transposon 17.6-like protein"/>
    <property type="match status" value="1"/>
</dbReference>
<dbReference type="GO" id="GO:0004519">
    <property type="term" value="F:endonuclease activity"/>
    <property type="evidence" value="ECO:0007669"/>
    <property type="project" value="UniProtKB-KW"/>
</dbReference>